<dbReference type="GO" id="GO:0032259">
    <property type="term" value="P:methylation"/>
    <property type="evidence" value="ECO:0007669"/>
    <property type="project" value="UniProtKB-KW"/>
</dbReference>
<evidence type="ECO:0000256" key="1">
    <source>
        <dbReference type="ARBA" id="ARBA00022603"/>
    </source>
</evidence>
<reference evidence="6 7" key="1">
    <citation type="submission" date="2012-08" db="EMBL/GenBank/DDBJ databases">
        <title>Oryza genome evolution.</title>
        <authorList>
            <person name="Wing R.A."/>
        </authorList>
    </citation>
    <scope>NUCLEOTIDE SEQUENCE</scope>
</reference>
<dbReference type="Pfam" id="PF00891">
    <property type="entry name" value="Methyltransf_2"/>
    <property type="match status" value="1"/>
</dbReference>
<reference evidence="7" key="2">
    <citation type="submission" date="2013-12" db="EMBL/GenBank/DDBJ databases">
        <authorList>
            <person name="Yu Y."/>
            <person name="Lee S."/>
            <person name="de Baynast K."/>
            <person name="Wissotski M."/>
            <person name="Liu L."/>
            <person name="Talag J."/>
            <person name="Goicoechea J."/>
            <person name="Angelova A."/>
            <person name="Jetty R."/>
            <person name="Kudrna D."/>
            <person name="Golser W."/>
            <person name="Rivera L."/>
            <person name="Zhang J."/>
            <person name="Wing R."/>
        </authorList>
    </citation>
    <scope>NUCLEOTIDE SEQUENCE</scope>
</reference>
<keyword evidence="3" id="KW-0949">S-adenosyl-L-methionine</keyword>
<dbReference type="InterPro" id="IPR016461">
    <property type="entry name" value="COMT-like"/>
</dbReference>
<dbReference type="AlphaFoldDB" id="A0A0D9WYF0"/>
<evidence type="ECO:0000256" key="2">
    <source>
        <dbReference type="ARBA" id="ARBA00022679"/>
    </source>
</evidence>
<name>A0A0D9WYF0_9ORYZ</name>
<dbReference type="InterPro" id="IPR001077">
    <property type="entry name" value="COMT_C"/>
</dbReference>
<feature type="domain" description="O-methyltransferase C-terminal" evidence="4">
    <location>
        <begin position="205"/>
        <end position="317"/>
    </location>
</feature>
<evidence type="ECO:0000313" key="7">
    <source>
        <dbReference type="Proteomes" id="UP000032180"/>
    </source>
</evidence>
<dbReference type="HOGENOM" id="CLU_005533_7_1_1"/>
<dbReference type="PIRSF" id="PIRSF005739">
    <property type="entry name" value="O-mtase"/>
    <property type="match status" value="1"/>
</dbReference>
<dbReference type="Proteomes" id="UP000032180">
    <property type="component" value="Chromosome 7"/>
</dbReference>
<feature type="domain" description="O-methyltransferase dimerisation" evidence="5">
    <location>
        <begin position="20"/>
        <end position="103"/>
    </location>
</feature>
<dbReference type="eggNOG" id="KOG3178">
    <property type="taxonomic scope" value="Eukaryota"/>
</dbReference>
<dbReference type="Gene3D" id="1.10.10.10">
    <property type="entry name" value="Winged helix-like DNA-binding domain superfamily/Winged helix DNA-binding domain"/>
    <property type="match status" value="1"/>
</dbReference>
<organism evidence="6 7">
    <name type="scientific">Leersia perrieri</name>
    <dbReference type="NCBI Taxonomy" id="77586"/>
    <lineage>
        <taxon>Eukaryota</taxon>
        <taxon>Viridiplantae</taxon>
        <taxon>Streptophyta</taxon>
        <taxon>Embryophyta</taxon>
        <taxon>Tracheophyta</taxon>
        <taxon>Spermatophyta</taxon>
        <taxon>Magnoliopsida</taxon>
        <taxon>Liliopsida</taxon>
        <taxon>Poales</taxon>
        <taxon>Poaceae</taxon>
        <taxon>BOP clade</taxon>
        <taxon>Oryzoideae</taxon>
        <taxon>Oryzeae</taxon>
        <taxon>Oryzinae</taxon>
        <taxon>Leersia</taxon>
    </lineage>
</organism>
<evidence type="ECO:0008006" key="8">
    <source>
        <dbReference type="Google" id="ProtNLM"/>
    </source>
</evidence>
<dbReference type="GO" id="GO:0008171">
    <property type="term" value="F:O-methyltransferase activity"/>
    <property type="evidence" value="ECO:0007669"/>
    <property type="project" value="InterPro"/>
</dbReference>
<dbReference type="Gramene" id="LPERR07G10850.1">
    <property type="protein sequence ID" value="LPERR07G10850.1"/>
    <property type="gene ID" value="LPERR07G10850"/>
</dbReference>
<keyword evidence="1" id="KW-0489">Methyltransferase</keyword>
<dbReference type="InterPro" id="IPR036390">
    <property type="entry name" value="WH_DNA-bd_sf"/>
</dbReference>
<dbReference type="InterPro" id="IPR029063">
    <property type="entry name" value="SAM-dependent_MTases_sf"/>
</dbReference>
<dbReference type="Gene3D" id="3.40.50.150">
    <property type="entry name" value="Vaccinia Virus protein VP39"/>
    <property type="match status" value="1"/>
</dbReference>
<dbReference type="PANTHER" id="PTHR11746">
    <property type="entry name" value="O-METHYLTRANSFERASE"/>
    <property type="match status" value="1"/>
</dbReference>
<dbReference type="InterPro" id="IPR036388">
    <property type="entry name" value="WH-like_DNA-bd_sf"/>
</dbReference>
<evidence type="ECO:0000259" key="4">
    <source>
        <dbReference type="Pfam" id="PF00891"/>
    </source>
</evidence>
<dbReference type="EnsemblPlants" id="LPERR07G10850.1">
    <property type="protein sequence ID" value="LPERR07G10850.1"/>
    <property type="gene ID" value="LPERR07G10850"/>
</dbReference>
<keyword evidence="7" id="KW-1185">Reference proteome</keyword>
<protein>
    <recommendedName>
        <fullName evidence="8">O-methyltransferase domain-containing protein</fullName>
    </recommendedName>
</protein>
<evidence type="ECO:0000259" key="5">
    <source>
        <dbReference type="Pfam" id="PF08100"/>
    </source>
</evidence>
<dbReference type="PROSITE" id="PS51683">
    <property type="entry name" value="SAM_OMT_II"/>
    <property type="match status" value="1"/>
</dbReference>
<dbReference type="SUPFAM" id="SSF53335">
    <property type="entry name" value="S-adenosyl-L-methionine-dependent methyltransferases"/>
    <property type="match status" value="1"/>
</dbReference>
<dbReference type="GO" id="GO:0046983">
    <property type="term" value="F:protein dimerization activity"/>
    <property type="evidence" value="ECO:0007669"/>
    <property type="project" value="InterPro"/>
</dbReference>
<dbReference type="STRING" id="77586.A0A0D9WYF0"/>
<dbReference type="SUPFAM" id="SSF46785">
    <property type="entry name" value="Winged helix' DNA-binding domain"/>
    <property type="match status" value="1"/>
</dbReference>
<evidence type="ECO:0000313" key="6">
    <source>
        <dbReference type="EnsemblPlants" id="LPERR07G10850.1"/>
    </source>
</evidence>
<evidence type="ECO:0000256" key="3">
    <source>
        <dbReference type="ARBA" id="ARBA00022691"/>
    </source>
</evidence>
<keyword evidence="2" id="KW-0808">Transferase</keyword>
<proteinExistence type="predicted"/>
<dbReference type="Pfam" id="PF08100">
    <property type="entry name" value="Dimerisation"/>
    <property type="match status" value="1"/>
</dbReference>
<accession>A0A0D9WYF0</accession>
<dbReference type="InterPro" id="IPR012967">
    <property type="entry name" value="COMT_dimerisation"/>
</dbReference>
<sequence length="325" mass="34294">MKRERHARCFRGAPCLHHNALGYVKSLALKCAVDLGIPDTIHRRGGAASLADIASDAAVHPSKVGDLERMMSLLTTANIFTTTITIDDVDGRGAAVHYGLTASSLIAENTHAMPSLAQRCVASEPYLNRFIATEIGRSGGLIPVQGKLEIRENPLRKETISLTLAGPGSLSPVVQFIVSPFLVSAFLSLPDWLRGSTPPTEAASSLFEVAHGCSEWEMASKDAELNGVINAGMVADSQFMVTLSWTRGGTGLSSLVDVGGGHGASTRLIADEFPGIRCSVLDLAHVVERAPARDGKVQFVAGDMFASVPPADAVVLKVLECRGAI</sequence>
<reference evidence="6" key="3">
    <citation type="submission" date="2015-04" db="UniProtKB">
        <authorList>
            <consortium name="EnsemblPlants"/>
        </authorList>
    </citation>
    <scope>IDENTIFICATION</scope>
</reference>